<dbReference type="PANTHER" id="PTHR32089">
    <property type="entry name" value="METHYL-ACCEPTING CHEMOTAXIS PROTEIN MCPB"/>
    <property type="match status" value="1"/>
</dbReference>
<evidence type="ECO:0000256" key="5">
    <source>
        <dbReference type="PROSITE-ProRule" id="PRU00284"/>
    </source>
</evidence>
<dbReference type="PROSITE" id="PS50192">
    <property type="entry name" value="T_SNARE"/>
    <property type="match status" value="1"/>
</dbReference>
<dbReference type="RefSeq" id="WP_320510438.1">
    <property type="nucleotide sequence ID" value="NZ_JAXCLW010000009.1"/>
</dbReference>
<dbReference type="Pfam" id="PF00015">
    <property type="entry name" value="MCPsignal"/>
    <property type="match status" value="1"/>
</dbReference>
<dbReference type="Pfam" id="PF22673">
    <property type="entry name" value="MCP-like_PDC_1"/>
    <property type="match status" value="1"/>
</dbReference>
<dbReference type="InterPro" id="IPR003660">
    <property type="entry name" value="HAMP_dom"/>
</dbReference>
<keyword evidence="2" id="KW-0997">Cell inner membrane</keyword>
<keyword evidence="2" id="KW-1003">Cell membrane</keyword>
<proteinExistence type="inferred from homology"/>
<dbReference type="InterPro" id="IPR004089">
    <property type="entry name" value="MCPsignal_dom"/>
</dbReference>
<dbReference type="SMART" id="SM00283">
    <property type="entry name" value="MA"/>
    <property type="match status" value="1"/>
</dbReference>
<name>A0ABU5EJI3_9PROT</name>
<dbReference type="CDD" id="cd06225">
    <property type="entry name" value="HAMP"/>
    <property type="match status" value="1"/>
</dbReference>
<feature type="transmembrane region" description="Helical" evidence="6">
    <location>
        <begin position="312"/>
        <end position="334"/>
    </location>
</feature>
<gene>
    <name evidence="10" type="ORF">SMD27_21165</name>
</gene>
<dbReference type="CDD" id="cd12913">
    <property type="entry name" value="PDC1_MCP_like"/>
    <property type="match status" value="1"/>
</dbReference>
<feature type="domain" description="Methyl-accepting transducer" evidence="7">
    <location>
        <begin position="430"/>
        <end position="666"/>
    </location>
</feature>
<comment type="subcellular location">
    <subcellularLocation>
        <location evidence="1">Cell inner membrane</location>
        <topology evidence="1">Multi-pass membrane protein</topology>
    </subcellularLocation>
</comment>
<evidence type="ECO:0000313" key="11">
    <source>
        <dbReference type="Proteomes" id="UP001279642"/>
    </source>
</evidence>
<evidence type="ECO:0000256" key="6">
    <source>
        <dbReference type="SAM" id="Phobius"/>
    </source>
</evidence>
<sequence>MKILLPIVAAVVIGYVAATWISSSQSARIAKDLAMAQGEEMAQSRAAKMEAAFNANYQIAYSLRDTYLGMRGEGALNRKSFVAALRAAIKANPDLIGVWAGFQPNAFDGQDAASIGTEGADKTGRFVPYLYPKDGNVQLDPMNSLDSQGADGDFYQIPLKSGVDTVLEPYIYPVAGKDTLLVSLAAPIKVDGKVIGVIGVDMSLDKMNQDLLQVRPYGTGSVSVISSGGLFAASADAKNLGKPFVNASPLFPDALPRMQRGETFSMDDYSRSLGTNVTRVFVPMQIGDAPKPWSVLVNLPEDKILAPVKQVIWANVIVALAVVVLLAIVIMLLVRVVAASPVKRLTKAVEILADGNTGIEVPMTARGDELGVMAKSVEFFRQKLMEVHQLREQQEEVERTAAAERRNMMLNMADNFEASVKGIVRSVSSSATNLESNAQSMSAVAEESSRQATAAAAAATQASANVTTVAAAAEELSSSIREISRQVSDSSNVARGAVDEVARTGHTVESLAEAADKIGGIVQLINDIASQTNLLALNATIEAARAGDAGKGFAVVASEVKNLANQTARATEEISGQIASMQSVTKEAVDAMSRIRQTIDRINEISSAIAAAVEQQSAATQEISSNAQQAASGTDEVNQNINGVSRASEDAGMASSQVLSAAGDLSRQSQSLAQEVDGFIAKVRAG</sequence>
<comment type="caution">
    <text evidence="10">The sequence shown here is derived from an EMBL/GenBank/DDBJ whole genome shotgun (WGS) entry which is preliminary data.</text>
</comment>
<evidence type="ECO:0000256" key="3">
    <source>
        <dbReference type="ARBA" id="ARBA00023224"/>
    </source>
</evidence>
<keyword evidence="6" id="KW-1133">Transmembrane helix</keyword>
<evidence type="ECO:0000259" key="8">
    <source>
        <dbReference type="PROSITE" id="PS50192"/>
    </source>
</evidence>
<dbReference type="EMBL" id="JAXCLW010000009">
    <property type="protein sequence ID" value="MDY0885366.1"/>
    <property type="molecule type" value="Genomic_DNA"/>
</dbReference>
<comment type="similarity">
    <text evidence="4">Belongs to the methyl-accepting chemotaxis (MCP) protein family.</text>
</comment>
<accession>A0ABU5EJI3</accession>
<evidence type="ECO:0000259" key="9">
    <source>
        <dbReference type="PROSITE" id="PS50885"/>
    </source>
</evidence>
<keyword evidence="6" id="KW-0812">Transmembrane</keyword>
<dbReference type="Gene3D" id="3.30.450.20">
    <property type="entry name" value="PAS domain"/>
    <property type="match status" value="2"/>
</dbReference>
<evidence type="ECO:0000256" key="2">
    <source>
        <dbReference type="ARBA" id="ARBA00022519"/>
    </source>
</evidence>
<feature type="domain" description="T-SNARE coiled-coil homology" evidence="8">
    <location>
        <begin position="582"/>
        <end position="644"/>
    </location>
</feature>
<evidence type="ECO:0000256" key="1">
    <source>
        <dbReference type="ARBA" id="ARBA00004429"/>
    </source>
</evidence>
<dbReference type="PROSITE" id="PS50111">
    <property type="entry name" value="CHEMOTAXIS_TRANSDUC_2"/>
    <property type="match status" value="1"/>
</dbReference>
<evidence type="ECO:0000259" key="7">
    <source>
        <dbReference type="PROSITE" id="PS50111"/>
    </source>
</evidence>
<organism evidence="10 11">
    <name type="scientific">Dongia soli</name>
    <dbReference type="NCBI Taxonomy" id="600628"/>
    <lineage>
        <taxon>Bacteria</taxon>
        <taxon>Pseudomonadati</taxon>
        <taxon>Pseudomonadota</taxon>
        <taxon>Alphaproteobacteria</taxon>
        <taxon>Rhodospirillales</taxon>
        <taxon>Dongiaceae</taxon>
        <taxon>Dongia</taxon>
    </lineage>
</organism>
<dbReference type="Proteomes" id="UP001279642">
    <property type="component" value="Unassembled WGS sequence"/>
</dbReference>
<dbReference type="SUPFAM" id="SSF58104">
    <property type="entry name" value="Methyl-accepting chemotaxis protein (MCP) signaling domain"/>
    <property type="match status" value="1"/>
</dbReference>
<dbReference type="Gene3D" id="1.10.287.950">
    <property type="entry name" value="Methyl-accepting chemotaxis protein"/>
    <property type="match status" value="1"/>
</dbReference>
<evidence type="ECO:0000256" key="4">
    <source>
        <dbReference type="ARBA" id="ARBA00029447"/>
    </source>
</evidence>
<protein>
    <submittedName>
        <fullName evidence="10">Methyl-accepting chemotaxis protein</fullName>
    </submittedName>
</protein>
<keyword evidence="3 5" id="KW-0807">Transducer</keyword>
<keyword evidence="6" id="KW-0472">Membrane</keyword>
<dbReference type="InterPro" id="IPR000727">
    <property type="entry name" value="T_SNARE_dom"/>
</dbReference>
<feature type="domain" description="HAMP" evidence="9">
    <location>
        <begin position="341"/>
        <end position="389"/>
    </location>
</feature>
<reference evidence="10 11" key="1">
    <citation type="journal article" date="2016" name="Antonie Van Leeuwenhoek">
        <title>Dongia soli sp. nov., isolated from soil from Dokdo, Korea.</title>
        <authorList>
            <person name="Kim D.U."/>
            <person name="Lee H."/>
            <person name="Kim H."/>
            <person name="Kim S.G."/>
            <person name="Ka J.O."/>
        </authorList>
    </citation>
    <scope>NUCLEOTIDE SEQUENCE [LARGE SCALE GENOMIC DNA]</scope>
    <source>
        <strain evidence="10 11">D78</strain>
    </source>
</reference>
<dbReference type="PANTHER" id="PTHR32089:SF112">
    <property type="entry name" value="LYSOZYME-LIKE PROTEIN-RELATED"/>
    <property type="match status" value="1"/>
</dbReference>
<evidence type="ECO:0000313" key="10">
    <source>
        <dbReference type="EMBL" id="MDY0885366.1"/>
    </source>
</evidence>
<keyword evidence="11" id="KW-1185">Reference proteome</keyword>
<dbReference type="Pfam" id="PF00672">
    <property type="entry name" value="HAMP"/>
    <property type="match status" value="1"/>
</dbReference>
<dbReference type="PROSITE" id="PS50885">
    <property type="entry name" value="HAMP"/>
    <property type="match status" value="1"/>
</dbReference>